<gene>
    <name evidence="1" type="ORF">HannXRQ_Chr17g0560081</name>
</gene>
<keyword evidence="2" id="KW-1185">Reference proteome</keyword>
<dbReference type="EMBL" id="CM007906">
    <property type="protein sequence ID" value="OTF87284.1"/>
    <property type="molecule type" value="Genomic_DNA"/>
</dbReference>
<evidence type="ECO:0000313" key="2">
    <source>
        <dbReference type="Proteomes" id="UP000215914"/>
    </source>
</evidence>
<dbReference type="AlphaFoldDB" id="A0A251RTT9"/>
<organism evidence="1 2">
    <name type="scientific">Helianthus annuus</name>
    <name type="common">Common sunflower</name>
    <dbReference type="NCBI Taxonomy" id="4232"/>
    <lineage>
        <taxon>Eukaryota</taxon>
        <taxon>Viridiplantae</taxon>
        <taxon>Streptophyta</taxon>
        <taxon>Embryophyta</taxon>
        <taxon>Tracheophyta</taxon>
        <taxon>Spermatophyta</taxon>
        <taxon>Magnoliopsida</taxon>
        <taxon>eudicotyledons</taxon>
        <taxon>Gunneridae</taxon>
        <taxon>Pentapetalae</taxon>
        <taxon>asterids</taxon>
        <taxon>campanulids</taxon>
        <taxon>Asterales</taxon>
        <taxon>Asteraceae</taxon>
        <taxon>Asteroideae</taxon>
        <taxon>Heliantheae alliance</taxon>
        <taxon>Heliantheae</taxon>
        <taxon>Helianthus</taxon>
    </lineage>
</organism>
<proteinExistence type="predicted"/>
<evidence type="ECO:0000313" key="1">
    <source>
        <dbReference type="EMBL" id="OTF87284.1"/>
    </source>
</evidence>
<name>A0A251RTT9_HELAN</name>
<protein>
    <submittedName>
        <fullName evidence="1">Uncharacterized protein</fullName>
    </submittedName>
</protein>
<reference evidence="2" key="1">
    <citation type="journal article" date="2017" name="Nature">
        <title>The sunflower genome provides insights into oil metabolism, flowering and Asterid evolution.</title>
        <authorList>
            <person name="Badouin H."/>
            <person name="Gouzy J."/>
            <person name="Grassa C.J."/>
            <person name="Murat F."/>
            <person name="Staton S.E."/>
            <person name="Cottret L."/>
            <person name="Lelandais-Briere C."/>
            <person name="Owens G.L."/>
            <person name="Carrere S."/>
            <person name="Mayjonade B."/>
            <person name="Legrand L."/>
            <person name="Gill N."/>
            <person name="Kane N.C."/>
            <person name="Bowers J.E."/>
            <person name="Hubner S."/>
            <person name="Bellec A."/>
            <person name="Berard A."/>
            <person name="Berges H."/>
            <person name="Blanchet N."/>
            <person name="Boniface M.C."/>
            <person name="Brunel D."/>
            <person name="Catrice O."/>
            <person name="Chaidir N."/>
            <person name="Claudel C."/>
            <person name="Donnadieu C."/>
            <person name="Faraut T."/>
            <person name="Fievet G."/>
            <person name="Helmstetter N."/>
            <person name="King M."/>
            <person name="Knapp S.J."/>
            <person name="Lai Z."/>
            <person name="Le Paslier M.C."/>
            <person name="Lippi Y."/>
            <person name="Lorenzon L."/>
            <person name="Mandel J.R."/>
            <person name="Marage G."/>
            <person name="Marchand G."/>
            <person name="Marquand E."/>
            <person name="Bret-Mestries E."/>
            <person name="Morien E."/>
            <person name="Nambeesan S."/>
            <person name="Nguyen T."/>
            <person name="Pegot-Espagnet P."/>
            <person name="Pouilly N."/>
            <person name="Raftis F."/>
            <person name="Sallet E."/>
            <person name="Schiex T."/>
            <person name="Thomas J."/>
            <person name="Vandecasteele C."/>
            <person name="Vares D."/>
            <person name="Vear F."/>
            <person name="Vautrin S."/>
            <person name="Crespi M."/>
            <person name="Mangin B."/>
            <person name="Burke J.M."/>
            <person name="Salse J."/>
            <person name="Munos S."/>
            <person name="Vincourt P."/>
            <person name="Rieseberg L.H."/>
            <person name="Langlade N.B."/>
        </authorList>
    </citation>
    <scope>NUCLEOTIDE SEQUENCE [LARGE SCALE GENOMIC DNA]</scope>
    <source>
        <strain evidence="2">cv. SF193</strain>
    </source>
</reference>
<accession>A0A251RTT9</accession>
<dbReference type="Proteomes" id="UP000215914">
    <property type="component" value="Chromosome 17"/>
</dbReference>
<sequence length="76" mass="8875">MISSKTLISDISYMVICRCANPGRRFPIRVSFSKVQERLLFVAGKGPSNHRFQCRFHAQAKCCYDDSFFWINLLRI</sequence>
<dbReference type="InParanoid" id="A0A251RTT9"/>